<dbReference type="OrthoDB" id="340706at2157"/>
<evidence type="ECO:0000313" key="2">
    <source>
        <dbReference type="EMBL" id="SDY43452.1"/>
    </source>
</evidence>
<dbReference type="EMBL" id="FNPB01000015">
    <property type="protein sequence ID" value="SDY43452.1"/>
    <property type="molecule type" value="Genomic_DNA"/>
</dbReference>
<sequence>MSANANKSHSSFTIVSEMNPHGGLTVRSSGTNATYHLVDYADESTREALESLAAGERVDLDLSRVGRRGNVWRANAVTPRLSADATEAGPAAGS</sequence>
<protein>
    <recommendedName>
        <fullName evidence="1">DUF7999 domain-containing protein</fullName>
    </recommendedName>
</protein>
<proteinExistence type="predicted"/>
<dbReference type="AlphaFoldDB" id="A0A1H3JU33"/>
<evidence type="ECO:0000259" key="1">
    <source>
        <dbReference type="Pfam" id="PF26006"/>
    </source>
</evidence>
<name>A0A1H3JU33_9EURY</name>
<feature type="domain" description="DUF7999" evidence="1">
    <location>
        <begin position="1"/>
        <end position="80"/>
    </location>
</feature>
<dbReference type="Proteomes" id="UP000199170">
    <property type="component" value="Unassembled WGS sequence"/>
</dbReference>
<reference evidence="3" key="1">
    <citation type="submission" date="2016-10" db="EMBL/GenBank/DDBJ databases">
        <authorList>
            <person name="Varghese N."/>
            <person name="Submissions S."/>
        </authorList>
    </citation>
    <scope>NUCLEOTIDE SEQUENCE [LARGE SCALE GENOMIC DNA]</scope>
    <source>
        <strain evidence="3">CGMCC 1.10118</strain>
    </source>
</reference>
<keyword evidence="3" id="KW-1185">Reference proteome</keyword>
<dbReference type="InterPro" id="IPR058312">
    <property type="entry name" value="DUF7999"/>
</dbReference>
<organism evidence="2 3">
    <name type="scientific">Halobellus clavatus</name>
    <dbReference type="NCBI Taxonomy" id="660517"/>
    <lineage>
        <taxon>Archaea</taxon>
        <taxon>Methanobacteriati</taxon>
        <taxon>Methanobacteriota</taxon>
        <taxon>Stenosarchaea group</taxon>
        <taxon>Halobacteria</taxon>
        <taxon>Halobacteriales</taxon>
        <taxon>Haloferacaceae</taxon>
        <taxon>Halobellus</taxon>
    </lineage>
</organism>
<evidence type="ECO:0000313" key="3">
    <source>
        <dbReference type="Proteomes" id="UP000199170"/>
    </source>
</evidence>
<accession>A0A1H3JU33</accession>
<gene>
    <name evidence="2" type="ORF">SAMN04487946_11555</name>
</gene>
<dbReference type="RefSeq" id="WP_089769265.1">
    <property type="nucleotide sequence ID" value="NZ_FNPB01000015.1"/>
</dbReference>
<dbReference type="Pfam" id="PF26006">
    <property type="entry name" value="DUF7999"/>
    <property type="match status" value="1"/>
</dbReference>